<keyword evidence="2" id="KW-1185">Reference proteome</keyword>
<comment type="caution">
    <text evidence="1">The sequence shown here is derived from an EMBL/GenBank/DDBJ whole genome shotgun (WGS) entry which is preliminary data.</text>
</comment>
<gene>
    <name evidence="1" type="ORF">QOZ88_06005</name>
</gene>
<organism evidence="1 2">
    <name type="scientific">Blastococcus carthaginiensis</name>
    <dbReference type="NCBI Taxonomy" id="3050034"/>
    <lineage>
        <taxon>Bacteria</taxon>
        <taxon>Bacillati</taxon>
        <taxon>Actinomycetota</taxon>
        <taxon>Actinomycetes</taxon>
        <taxon>Geodermatophilales</taxon>
        <taxon>Geodermatophilaceae</taxon>
        <taxon>Blastococcus</taxon>
    </lineage>
</organism>
<proteinExistence type="predicted"/>
<evidence type="ECO:0000313" key="1">
    <source>
        <dbReference type="EMBL" id="MDP5182184.1"/>
    </source>
</evidence>
<sequence length="393" mass="42629">MTEPQVMTLAAASATAMGLPKRSPVTTRILFGELRTGRITGVLPVTGAAWSRVQNDAGTVDQVRVHRSVVAEQRLRQNAAAARCFLAVEQGDRIRQAGPIWKHSWSRRDGRLTLGAAGLWSLFDHRKVLPVLAGRRVQDVSTTLTGADYGELARALVAQALGDVGGDLPLVLPAARTGSDRTETWPGWALPDLGEQLRQFTTRDSGAPDIRFTARRRADDARFLEFVMETGTAASPQLSQAGADWTFDTTVRKGPVLDIAVEQDATEMGMRGWITGNGSEADTLIATHEDLALVQAGYPLLELERSHSSVEVQSTLDGHARTLVAARARPVEVWKLTVRADAALEVLEGDYARVKTKGDDYLPDGEHRVRVQKISGGLGDTVVLDMYPLKAVI</sequence>
<name>A0ABT9IAI8_9ACTN</name>
<evidence type="ECO:0008006" key="3">
    <source>
        <dbReference type="Google" id="ProtNLM"/>
    </source>
</evidence>
<dbReference type="EMBL" id="JASNFN010000004">
    <property type="protein sequence ID" value="MDP5182184.1"/>
    <property type="molecule type" value="Genomic_DNA"/>
</dbReference>
<dbReference type="Proteomes" id="UP001233673">
    <property type="component" value="Unassembled WGS sequence"/>
</dbReference>
<accession>A0ABT9IAI8</accession>
<protein>
    <recommendedName>
        <fullName evidence="3">Phage tail protein</fullName>
    </recommendedName>
</protein>
<dbReference type="RefSeq" id="WP_305998886.1">
    <property type="nucleotide sequence ID" value="NZ_JASNFN010000004.1"/>
</dbReference>
<evidence type="ECO:0000313" key="2">
    <source>
        <dbReference type="Proteomes" id="UP001233673"/>
    </source>
</evidence>
<reference evidence="2" key="1">
    <citation type="submission" date="2023-05" db="EMBL/GenBank/DDBJ databases">
        <title>Draft genome of Pseudofrankia sp. BMG5.37.</title>
        <authorList>
            <person name="Gtari M."/>
            <person name="Ghodhbane F."/>
            <person name="Sbissi I."/>
        </authorList>
    </citation>
    <scope>NUCLEOTIDE SEQUENCE [LARGE SCALE GENOMIC DNA]</scope>
    <source>
        <strain evidence="2">BMG 814</strain>
    </source>
</reference>